<dbReference type="Proteomes" id="UP001139150">
    <property type="component" value="Unassembled WGS sequence"/>
</dbReference>
<dbReference type="AlphaFoldDB" id="A0A9X2I3L2"/>
<sequence>MNGRNIRVLREERGMTLNQLATLSGVSKSYISYIERGMQKNPSIAVLEKLSIALGIEFMKLIESVNEVSKK</sequence>
<comment type="caution">
    <text evidence="3">The sequence shown here is derived from an EMBL/GenBank/DDBJ whole genome shotgun (WGS) entry which is preliminary data.</text>
</comment>
<organism evidence="3 4">
    <name type="scientific">Halalkalibacter alkaliphilus</name>
    <dbReference type="NCBI Taxonomy" id="2917993"/>
    <lineage>
        <taxon>Bacteria</taxon>
        <taxon>Bacillati</taxon>
        <taxon>Bacillota</taxon>
        <taxon>Bacilli</taxon>
        <taxon>Bacillales</taxon>
        <taxon>Bacillaceae</taxon>
        <taxon>Halalkalibacter</taxon>
    </lineage>
</organism>
<dbReference type="CDD" id="cd00093">
    <property type="entry name" value="HTH_XRE"/>
    <property type="match status" value="1"/>
</dbReference>
<dbReference type="PANTHER" id="PTHR46797">
    <property type="entry name" value="HTH-TYPE TRANSCRIPTIONAL REGULATOR"/>
    <property type="match status" value="1"/>
</dbReference>
<accession>A0A9X2I3L2</accession>
<dbReference type="Gene3D" id="1.10.260.40">
    <property type="entry name" value="lambda repressor-like DNA-binding domains"/>
    <property type="match status" value="1"/>
</dbReference>
<gene>
    <name evidence="3" type="ORF">MF646_10490</name>
</gene>
<proteinExistence type="predicted"/>
<dbReference type="InterPro" id="IPR001387">
    <property type="entry name" value="Cro/C1-type_HTH"/>
</dbReference>
<dbReference type="GO" id="GO:0003700">
    <property type="term" value="F:DNA-binding transcription factor activity"/>
    <property type="evidence" value="ECO:0007669"/>
    <property type="project" value="TreeGrafter"/>
</dbReference>
<keyword evidence="4" id="KW-1185">Reference proteome</keyword>
<dbReference type="SMART" id="SM00530">
    <property type="entry name" value="HTH_XRE"/>
    <property type="match status" value="1"/>
</dbReference>
<reference evidence="3" key="1">
    <citation type="submission" date="2022-02" db="EMBL/GenBank/DDBJ databases">
        <title>Halalkalibacter sp. nov. isolated from Lonar Lake, India.</title>
        <authorList>
            <person name="Joshi A."/>
            <person name="Thite S."/>
            <person name="Lodha T."/>
        </authorList>
    </citation>
    <scope>NUCLEOTIDE SEQUENCE</scope>
    <source>
        <strain evidence="3">MEB205</strain>
    </source>
</reference>
<dbReference type="EMBL" id="JAKRYL010000009">
    <property type="protein sequence ID" value="MCL7747546.1"/>
    <property type="molecule type" value="Genomic_DNA"/>
</dbReference>
<dbReference type="GO" id="GO:0003677">
    <property type="term" value="F:DNA binding"/>
    <property type="evidence" value="ECO:0007669"/>
    <property type="project" value="UniProtKB-KW"/>
</dbReference>
<feature type="domain" description="HTH cro/C1-type" evidence="2">
    <location>
        <begin position="6"/>
        <end position="68"/>
    </location>
</feature>
<evidence type="ECO:0000313" key="4">
    <source>
        <dbReference type="Proteomes" id="UP001139150"/>
    </source>
</evidence>
<dbReference type="InterPro" id="IPR050807">
    <property type="entry name" value="TransReg_Diox_bact_type"/>
</dbReference>
<dbReference type="PANTHER" id="PTHR46797:SF1">
    <property type="entry name" value="METHYLPHOSPHONATE SYNTHASE"/>
    <property type="match status" value="1"/>
</dbReference>
<keyword evidence="1" id="KW-0238">DNA-binding</keyword>
<dbReference type="Pfam" id="PF01381">
    <property type="entry name" value="HTH_3"/>
    <property type="match status" value="1"/>
</dbReference>
<dbReference type="InterPro" id="IPR010982">
    <property type="entry name" value="Lambda_DNA-bd_dom_sf"/>
</dbReference>
<name>A0A9X2I3L2_9BACI</name>
<evidence type="ECO:0000256" key="1">
    <source>
        <dbReference type="ARBA" id="ARBA00023125"/>
    </source>
</evidence>
<dbReference type="PROSITE" id="PS50943">
    <property type="entry name" value="HTH_CROC1"/>
    <property type="match status" value="1"/>
</dbReference>
<protein>
    <submittedName>
        <fullName evidence="3">Helix-turn-helix domain-containing protein</fullName>
    </submittedName>
</protein>
<dbReference type="RefSeq" id="WP_250096447.1">
    <property type="nucleotide sequence ID" value="NZ_JAKRYL010000009.1"/>
</dbReference>
<evidence type="ECO:0000313" key="3">
    <source>
        <dbReference type="EMBL" id="MCL7747546.1"/>
    </source>
</evidence>
<evidence type="ECO:0000259" key="2">
    <source>
        <dbReference type="PROSITE" id="PS50943"/>
    </source>
</evidence>
<dbReference type="SUPFAM" id="SSF47413">
    <property type="entry name" value="lambda repressor-like DNA-binding domains"/>
    <property type="match status" value="1"/>
</dbReference>
<dbReference type="GO" id="GO:0005829">
    <property type="term" value="C:cytosol"/>
    <property type="evidence" value="ECO:0007669"/>
    <property type="project" value="TreeGrafter"/>
</dbReference>